<dbReference type="Proteomes" id="UP000229336">
    <property type="component" value="Unassembled WGS sequence"/>
</dbReference>
<evidence type="ECO:0000313" key="6">
    <source>
        <dbReference type="EMBL" id="PIZ58995.1"/>
    </source>
</evidence>
<evidence type="ECO:0000313" key="7">
    <source>
        <dbReference type="Proteomes" id="UP000229336"/>
    </source>
</evidence>
<feature type="domain" description="RecX third three-helical" evidence="5">
    <location>
        <begin position="158"/>
        <end position="203"/>
    </location>
</feature>
<evidence type="ECO:0000256" key="4">
    <source>
        <dbReference type="ARBA" id="ARBA00022490"/>
    </source>
</evidence>
<dbReference type="InterPro" id="IPR053925">
    <property type="entry name" value="RecX_HTH_3rd"/>
</dbReference>
<keyword evidence="4" id="KW-0963">Cytoplasm</keyword>
<evidence type="ECO:0000256" key="1">
    <source>
        <dbReference type="ARBA" id="ARBA00004496"/>
    </source>
</evidence>
<sequence length="210" mass="24352">MILQQIRPSKSSEKIYLLFDNGNILPLKLDDYVLEKLKSGQVITDSLFDRLSTLSLTYLLKNYALRQIAVSPKIETVLRPKLNRQIDIYFHKFSFAPIDTQPIITDLIDYLNQKKFLDPTAFASYLINRNPSKSLHYLHQLFSHYHLDLSLLISLTDDLNKIKKLIIIKTKSISKPMDFKTKTRLIGFLTRKGFAYSDIKTAIDEIVKVD</sequence>
<proteinExistence type="inferred from homology"/>
<name>A0A2M7TT30_9BACT</name>
<dbReference type="Pfam" id="PF21981">
    <property type="entry name" value="RecX_HTH3"/>
    <property type="match status" value="1"/>
</dbReference>
<dbReference type="EMBL" id="PFNX01000050">
    <property type="protein sequence ID" value="PIZ58995.1"/>
    <property type="molecule type" value="Genomic_DNA"/>
</dbReference>
<evidence type="ECO:0000256" key="3">
    <source>
        <dbReference type="ARBA" id="ARBA00018111"/>
    </source>
</evidence>
<reference evidence="7" key="1">
    <citation type="submission" date="2017-09" db="EMBL/GenBank/DDBJ databases">
        <title>Depth-based differentiation of microbial function through sediment-hosted aquifers and enrichment of novel symbionts in the deep terrestrial subsurface.</title>
        <authorList>
            <person name="Probst A.J."/>
            <person name="Ladd B."/>
            <person name="Jarett J.K."/>
            <person name="Geller-Mcgrath D.E."/>
            <person name="Sieber C.M.K."/>
            <person name="Emerson J.B."/>
            <person name="Anantharaman K."/>
            <person name="Thomas B.C."/>
            <person name="Malmstrom R."/>
            <person name="Stieglmeier M."/>
            <person name="Klingl A."/>
            <person name="Woyke T."/>
            <person name="Ryan C.M."/>
            <person name="Banfield J.F."/>
        </authorList>
    </citation>
    <scope>NUCLEOTIDE SEQUENCE [LARGE SCALE GENOMIC DNA]</scope>
</reference>
<dbReference type="InterPro" id="IPR036388">
    <property type="entry name" value="WH-like_DNA-bd_sf"/>
</dbReference>
<dbReference type="Gene3D" id="1.10.10.10">
    <property type="entry name" value="Winged helix-like DNA-binding domain superfamily/Winged helix DNA-binding domain"/>
    <property type="match status" value="2"/>
</dbReference>
<accession>A0A2M7TT30</accession>
<dbReference type="AlphaFoldDB" id="A0A2M7TT30"/>
<dbReference type="GO" id="GO:0005737">
    <property type="term" value="C:cytoplasm"/>
    <property type="evidence" value="ECO:0007669"/>
    <property type="project" value="UniProtKB-SubCell"/>
</dbReference>
<comment type="similarity">
    <text evidence="2">Belongs to the RecX family.</text>
</comment>
<evidence type="ECO:0000259" key="5">
    <source>
        <dbReference type="Pfam" id="PF21981"/>
    </source>
</evidence>
<evidence type="ECO:0000256" key="2">
    <source>
        <dbReference type="ARBA" id="ARBA00009695"/>
    </source>
</evidence>
<comment type="caution">
    <text evidence="6">The sequence shown here is derived from an EMBL/GenBank/DDBJ whole genome shotgun (WGS) entry which is preliminary data.</text>
</comment>
<protein>
    <recommendedName>
        <fullName evidence="3">Regulatory protein RecX</fullName>
    </recommendedName>
</protein>
<organism evidence="6 7">
    <name type="scientific">Candidatus Shapirobacteria bacterium CG_4_10_14_0_2_um_filter_40_12</name>
    <dbReference type="NCBI Taxonomy" id="1974871"/>
    <lineage>
        <taxon>Bacteria</taxon>
        <taxon>Candidatus Shapironibacteriota</taxon>
    </lineage>
</organism>
<comment type="subcellular location">
    <subcellularLocation>
        <location evidence="1">Cytoplasm</location>
    </subcellularLocation>
</comment>
<gene>
    <name evidence="6" type="ORF">COY20_02390</name>
</gene>